<dbReference type="AlphaFoldDB" id="W5UUK1"/>
<dbReference type="InterPro" id="IPR022382">
    <property type="entry name" value="Mycoplasma_peptidase_DUF31"/>
</dbReference>
<feature type="signal peptide" evidence="1">
    <location>
        <begin position="1"/>
        <end position="19"/>
    </location>
</feature>
<name>W5UUK1_9BACT</name>
<dbReference type="STRING" id="743966.MYB_02330"/>
<organism evidence="4 5">
    <name type="scientific">Mesomycoplasma bovoculi M165/69</name>
    <dbReference type="NCBI Taxonomy" id="743966"/>
    <lineage>
        <taxon>Bacteria</taxon>
        <taxon>Bacillati</taxon>
        <taxon>Mycoplasmatota</taxon>
        <taxon>Mycoplasmoidales</taxon>
        <taxon>Metamycoplasmataceae</taxon>
        <taxon>Mesomycoplasma</taxon>
    </lineage>
</organism>
<protein>
    <recommendedName>
        <fullName evidence="6">DUF31 domain-containing protein</fullName>
    </recommendedName>
</protein>
<dbReference type="PROSITE" id="PS51257">
    <property type="entry name" value="PROKAR_LIPOPROTEIN"/>
    <property type="match status" value="1"/>
</dbReference>
<dbReference type="OrthoDB" id="394782at2"/>
<gene>
    <name evidence="4" type="ORF">MYB_02330</name>
</gene>
<feature type="domain" description="Peptidase S7" evidence="2">
    <location>
        <begin position="850"/>
        <end position="903"/>
    </location>
</feature>
<dbReference type="GO" id="GO:0003724">
    <property type="term" value="F:RNA helicase activity"/>
    <property type="evidence" value="ECO:0007669"/>
    <property type="project" value="InterPro"/>
</dbReference>
<dbReference type="GO" id="GO:0003723">
    <property type="term" value="F:RNA binding"/>
    <property type="evidence" value="ECO:0007669"/>
    <property type="project" value="InterPro"/>
</dbReference>
<dbReference type="Proteomes" id="UP000019229">
    <property type="component" value="Chromosome"/>
</dbReference>
<evidence type="ECO:0000259" key="2">
    <source>
        <dbReference type="Pfam" id="PF00949"/>
    </source>
</evidence>
<sequence length="982" mass="111366">MKKFIKLLPLAFAPLSIMACTPFQAIKTIIPITNQPTVSNPLNTPINPDQPLNSIISAHLNPAVISLQFGTSDISPTSFVQSISNAEKQIDSIRSSFNISQNQDPENILYSAMVWSYVPGINSESLNNSFDFKMELVPNSADDYFGTIKVKVKAYKKNTSNKDQPPIQQRVFVVSGFKSTFSGHYLFKQRIQTAFSQITDLQLKNEKHLTDLNQLNPGNFWEYFNIPSNFEKLDASKFASKGTTNILKSIQNPEPYKEDVAKNDIRLKAKHFYYLKATLLQNSYNSEKHTFDALLTIYHDNYTNSFSKIIPVKLQPSVANQSTSFNPLIAKPNFSLKSAFSNFLPTFFTRSNFVRDNDDLSKFIDLTGFNKNTMNLRIVDSLVNDQDGSFYVWVSPKTSQNSLKTNSQGVQIGQANGLTPGQIIKVSGFNSYDKIFASPSFTNQIDYSFIDKWYKLPDEANLKNKLDNLSLSLNSSTDNLIWPLFGKAILNSIQNSENLFNNIGQISGADKSDYSLSSLADFKVSKEGISFYFANWLGDYYKISVKFNNVAQPKNIVADFGNTVYTTEQIEKDLRSRSLAIQIKSVEKQKGSNELSIRSTSGTAWIFDRKMVPDPSHPGKLKGTNTYFLATNMHVIADLLNRPDQIFSFSYLLNGDTKDFSTFSFDDDNLFRRFDRVVPNPLDTSQFFPEDGLKYVNDTSKEFWKNLKIDPIGLDSPEKSQFRDIAIIQVTFPEDQVIKLQSRSRIERGFLDFFGDIFDDLEPKEYEQKIQNIPDAVHYYNKHPLQFLITNKIKFEDFNVSEKIEPRQFSQPRFEALPIRASLGGFLGGHRWITDTRNAFIGNLSYKRDRNFDNYGTKQYQSARSISLPGLKGGHGMSGSLVVNEYNQVLGIFWGGVFPETSASSSKLVSGIGEFAPIGLKVDDDRSILAKWLEQTKNITTELDKYEKKVFQLEDPKKLAQINTKNPWISFSPIVTKLNKLI</sequence>
<dbReference type="RefSeq" id="WP_051412786.1">
    <property type="nucleotide sequence ID" value="NZ_CP007154.1"/>
</dbReference>
<dbReference type="Pfam" id="PF01732">
    <property type="entry name" value="Mycop_pep_DUF31"/>
    <property type="match status" value="1"/>
</dbReference>
<dbReference type="KEGG" id="mbc:MYB_02330"/>
<evidence type="ECO:0000313" key="4">
    <source>
        <dbReference type="EMBL" id="AHH45470.1"/>
    </source>
</evidence>
<evidence type="ECO:0000259" key="3">
    <source>
        <dbReference type="Pfam" id="PF01732"/>
    </source>
</evidence>
<keyword evidence="5" id="KW-1185">Reference proteome</keyword>
<evidence type="ECO:0008006" key="6">
    <source>
        <dbReference type="Google" id="ProtNLM"/>
    </source>
</evidence>
<dbReference type="Pfam" id="PF00949">
    <property type="entry name" value="Peptidase_S7"/>
    <property type="match status" value="1"/>
</dbReference>
<dbReference type="HOGENOM" id="CLU_303223_0_0_14"/>
<keyword evidence="1" id="KW-0732">Signal</keyword>
<accession>W5UUK1</accession>
<feature type="chain" id="PRO_5004874345" description="DUF31 domain-containing protein" evidence="1">
    <location>
        <begin position="20"/>
        <end position="982"/>
    </location>
</feature>
<evidence type="ECO:0000313" key="5">
    <source>
        <dbReference type="Proteomes" id="UP000019229"/>
    </source>
</evidence>
<dbReference type="PATRIC" id="fig|743966.3.peg.469"/>
<proteinExistence type="predicted"/>
<dbReference type="GO" id="GO:0005524">
    <property type="term" value="F:ATP binding"/>
    <property type="evidence" value="ECO:0007669"/>
    <property type="project" value="InterPro"/>
</dbReference>
<dbReference type="InterPro" id="IPR001850">
    <property type="entry name" value="Flavi_NS3_S7"/>
</dbReference>
<dbReference type="EMBL" id="CP007154">
    <property type="protein sequence ID" value="AHH45470.1"/>
    <property type="molecule type" value="Genomic_DNA"/>
</dbReference>
<evidence type="ECO:0000256" key="1">
    <source>
        <dbReference type="SAM" id="SignalP"/>
    </source>
</evidence>
<feature type="domain" description="DUF31" evidence="3">
    <location>
        <begin position="569"/>
        <end position="760"/>
    </location>
</feature>
<dbReference type="eggNOG" id="ENOG5032GGA">
    <property type="taxonomic scope" value="Bacteria"/>
</dbReference>
<reference evidence="4 5" key="1">
    <citation type="journal article" date="2014" name="Genome Announc.">
        <title>Complete Genome Sequence of Mycoplasma bovoculi Strain M165/69T (ATCC 29104).</title>
        <authorList>
            <person name="Calcutt M.J."/>
            <person name="Foecking M.F."/>
        </authorList>
    </citation>
    <scope>NUCLEOTIDE SEQUENCE [LARGE SCALE GENOMIC DNA]</scope>
    <source>
        <strain evidence="4">M165/69</strain>
    </source>
</reference>